<keyword evidence="1" id="KW-1133">Transmembrane helix</keyword>
<dbReference type="EMBL" id="BAABIA010000001">
    <property type="protein sequence ID" value="GAA5132894.1"/>
    <property type="molecule type" value="Genomic_DNA"/>
</dbReference>
<reference evidence="3" key="1">
    <citation type="journal article" date="2019" name="Int. J. Syst. Evol. Microbiol.">
        <title>The Global Catalogue of Microorganisms (GCM) 10K type strain sequencing project: providing services to taxonomists for standard genome sequencing and annotation.</title>
        <authorList>
            <consortium name="The Broad Institute Genomics Platform"/>
            <consortium name="The Broad Institute Genome Sequencing Center for Infectious Disease"/>
            <person name="Wu L."/>
            <person name="Ma J."/>
        </authorList>
    </citation>
    <scope>NUCLEOTIDE SEQUENCE [LARGE SCALE GENOMIC DNA]</scope>
    <source>
        <strain evidence="3">JCM 18053</strain>
    </source>
</reference>
<keyword evidence="1" id="KW-0472">Membrane</keyword>
<evidence type="ECO:0000313" key="3">
    <source>
        <dbReference type="Proteomes" id="UP001499852"/>
    </source>
</evidence>
<keyword evidence="3" id="KW-1185">Reference proteome</keyword>
<organism evidence="2 3">
    <name type="scientific">Prosthecobacter algae</name>
    <dbReference type="NCBI Taxonomy" id="1144682"/>
    <lineage>
        <taxon>Bacteria</taxon>
        <taxon>Pseudomonadati</taxon>
        <taxon>Verrucomicrobiota</taxon>
        <taxon>Verrucomicrobiia</taxon>
        <taxon>Verrucomicrobiales</taxon>
        <taxon>Verrucomicrobiaceae</taxon>
        <taxon>Prosthecobacter</taxon>
    </lineage>
</organism>
<name>A0ABP9NRZ8_9BACT</name>
<protein>
    <submittedName>
        <fullName evidence="2">Uncharacterized protein</fullName>
    </submittedName>
</protein>
<evidence type="ECO:0000256" key="1">
    <source>
        <dbReference type="SAM" id="Phobius"/>
    </source>
</evidence>
<accession>A0ABP9NRZ8</accession>
<dbReference type="Proteomes" id="UP001499852">
    <property type="component" value="Unassembled WGS sequence"/>
</dbReference>
<keyword evidence="1" id="KW-0812">Transmembrane</keyword>
<sequence length="141" mass="15458">MLQVAERSTGLKRKALLVRETNEDYLEMDAFAPKQFLGEAFDRMRADPEVAKASRRLSLGIAAVMSLILMATVWSVLASWGAPAQAEATAATEPILVKKIEQPALKPQHLPPMLSRPLDFEEIVKARKSELAERVAGSSGE</sequence>
<proteinExistence type="predicted"/>
<evidence type="ECO:0000313" key="2">
    <source>
        <dbReference type="EMBL" id="GAA5132894.1"/>
    </source>
</evidence>
<comment type="caution">
    <text evidence="2">The sequence shown here is derived from an EMBL/GenBank/DDBJ whole genome shotgun (WGS) entry which is preliminary data.</text>
</comment>
<gene>
    <name evidence="2" type="ORF">GCM10023213_01770</name>
</gene>
<feature type="transmembrane region" description="Helical" evidence="1">
    <location>
        <begin position="57"/>
        <end position="77"/>
    </location>
</feature>